<keyword evidence="3" id="KW-0804">Transcription</keyword>
<dbReference type="InterPro" id="IPR039420">
    <property type="entry name" value="WalR-like"/>
</dbReference>
<evidence type="ECO:0000256" key="1">
    <source>
        <dbReference type="ARBA" id="ARBA00023015"/>
    </source>
</evidence>
<keyword evidence="1" id="KW-0805">Transcription regulation</keyword>
<dbReference type="PANTHER" id="PTHR43214:SF24">
    <property type="entry name" value="TRANSCRIPTIONAL REGULATORY PROTEIN NARL-RELATED"/>
    <property type="match status" value="1"/>
</dbReference>
<gene>
    <name evidence="5" type="ORF">SFRA_001030</name>
</gene>
<dbReference type="EMBL" id="JNAD02000001">
    <property type="protein sequence ID" value="RKM98867.1"/>
    <property type="molecule type" value="Genomic_DNA"/>
</dbReference>
<dbReference type="AlphaFoldDB" id="A0A420V956"/>
<evidence type="ECO:0000313" key="6">
    <source>
        <dbReference type="Proteomes" id="UP000028058"/>
    </source>
</evidence>
<comment type="caution">
    <text evidence="5">The sequence shown here is derived from an EMBL/GenBank/DDBJ whole genome shotgun (WGS) entry which is preliminary data.</text>
</comment>
<sequence length="286" mass="31840">MTRWLTERRLLNPSRAGVSSPERAVVELLTDYRERLADACTTLQRDLRAVEDVTRLLPPPRLHGHDTVPVEFFTDRDQLRKRVDEFHPLTRHELLAMRTTFPEPEVLEESLVTDLRLLARGAACRLLVSASALRRPGAARYVESVAEAGAEVRVATSVPLYLLIIDRELTVMWAGLGSDRDRGDVALHGSLIAACFVQVFEHSWAAASPHTPGPSADRAQTARDYTPREREVLALLATGAKDESIARRLGISERTLRRLMTQLVEKLGVESRFAAGVRAARLGLVD</sequence>
<accession>A0A420V956</accession>
<dbReference type="GO" id="GO:0006355">
    <property type="term" value="P:regulation of DNA-templated transcription"/>
    <property type="evidence" value="ECO:0007669"/>
    <property type="project" value="InterPro"/>
</dbReference>
<organism evidence="5 6">
    <name type="scientific">Streptomyces xinghaiensis</name>
    <dbReference type="NCBI Taxonomy" id="1038928"/>
    <lineage>
        <taxon>Bacteria</taxon>
        <taxon>Bacillati</taxon>
        <taxon>Actinomycetota</taxon>
        <taxon>Actinomycetes</taxon>
        <taxon>Kitasatosporales</taxon>
        <taxon>Streptomycetaceae</taxon>
        <taxon>Streptomyces</taxon>
    </lineage>
</organism>
<dbReference type="GO" id="GO:0003677">
    <property type="term" value="F:DNA binding"/>
    <property type="evidence" value="ECO:0007669"/>
    <property type="project" value="UniProtKB-KW"/>
</dbReference>
<keyword evidence="2" id="KW-0238">DNA-binding</keyword>
<dbReference type="Proteomes" id="UP000028058">
    <property type="component" value="Unassembled WGS sequence"/>
</dbReference>
<dbReference type="SUPFAM" id="SSF46894">
    <property type="entry name" value="C-terminal effector domain of the bipartite response regulators"/>
    <property type="match status" value="1"/>
</dbReference>
<proteinExistence type="predicted"/>
<dbReference type="SMART" id="SM00421">
    <property type="entry name" value="HTH_LUXR"/>
    <property type="match status" value="1"/>
</dbReference>
<keyword evidence="6" id="KW-1185">Reference proteome</keyword>
<dbReference type="InterPro" id="IPR000792">
    <property type="entry name" value="Tscrpt_reg_LuxR_C"/>
</dbReference>
<dbReference type="InterPro" id="IPR016032">
    <property type="entry name" value="Sig_transdc_resp-reg_C-effctor"/>
</dbReference>
<dbReference type="Pfam" id="PF00196">
    <property type="entry name" value="GerE"/>
    <property type="match status" value="1"/>
</dbReference>
<name>A0A420V956_9ACTN</name>
<dbReference type="InterPro" id="IPR036388">
    <property type="entry name" value="WH-like_DNA-bd_sf"/>
</dbReference>
<dbReference type="CDD" id="cd06170">
    <property type="entry name" value="LuxR_C_like"/>
    <property type="match status" value="1"/>
</dbReference>
<evidence type="ECO:0000256" key="2">
    <source>
        <dbReference type="ARBA" id="ARBA00023125"/>
    </source>
</evidence>
<evidence type="ECO:0000313" key="5">
    <source>
        <dbReference type="EMBL" id="RKM98867.1"/>
    </source>
</evidence>
<reference evidence="5 6" key="1">
    <citation type="journal article" date="2014" name="Genome Announc.">
        <title>Draft Genome Sequence of Streptomyces fradiae ATCC 19609, a Strain Highly Sensitive to Antibiotics.</title>
        <authorList>
            <person name="Bekker O.B."/>
            <person name="Klimina K.M."/>
            <person name="Vatlin A.A."/>
            <person name="Zakharevich N.V."/>
            <person name="Kasianov A.S."/>
            <person name="Danilenko V.N."/>
        </authorList>
    </citation>
    <scope>NUCLEOTIDE SEQUENCE [LARGE SCALE GENOMIC DNA]</scope>
    <source>
        <strain evidence="5 6">ATCC 19609</strain>
    </source>
</reference>
<feature type="domain" description="HTH luxR-type" evidence="4">
    <location>
        <begin position="218"/>
        <end position="283"/>
    </location>
</feature>
<dbReference type="Gene3D" id="1.10.10.10">
    <property type="entry name" value="Winged helix-like DNA-binding domain superfamily/Winged helix DNA-binding domain"/>
    <property type="match status" value="1"/>
</dbReference>
<dbReference type="PROSITE" id="PS50043">
    <property type="entry name" value="HTH_LUXR_2"/>
    <property type="match status" value="1"/>
</dbReference>
<protein>
    <submittedName>
        <fullName evidence="5">LuxR family transcriptional regulator</fullName>
    </submittedName>
</protein>
<evidence type="ECO:0000256" key="3">
    <source>
        <dbReference type="ARBA" id="ARBA00023163"/>
    </source>
</evidence>
<dbReference type="PANTHER" id="PTHR43214">
    <property type="entry name" value="TWO-COMPONENT RESPONSE REGULATOR"/>
    <property type="match status" value="1"/>
</dbReference>
<evidence type="ECO:0000259" key="4">
    <source>
        <dbReference type="PROSITE" id="PS50043"/>
    </source>
</evidence>
<dbReference type="PRINTS" id="PR00038">
    <property type="entry name" value="HTHLUXR"/>
</dbReference>